<feature type="compositionally biased region" description="Acidic residues" evidence="1">
    <location>
        <begin position="364"/>
        <end position="376"/>
    </location>
</feature>
<proteinExistence type="predicted"/>
<gene>
    <name evidence="3" type="ORF">GGR95_002372</name>
</gene>
<evidence type="ECO:0000259" key="2">
    <source>
        <dbReference type="Pfam" id="PF01052"/>
    </source>
</evidence>
<keyword evidence="4" id="KW-1185">Reference proteome</keyword>
<dbReference type="AlphaFoldDB" id="A0A7W6EBI9"/>
<evidence type="ECO:0000313" key="4">
    <source>
        <dbReference type="Proteomes" id="UP000530268"/>
    </source>
</evidence>
<feature type="region of interest" description="Disordered" evidence="1">
    <location>
        <begin position="329"/>
        <end position="384"/>
    </location>
</feature>
<dbReference type="Gene3D" id="2.30.330.10">
    <property type="entry name" value="SpoA-like"/>
    <property type="match status" value="1"/>
</dbReference>
<dbReference type="SUPFAM" id="SSF101801">
    <property type="entry name" value="Surface presentation of antigens (SPOA)"/>
    <property type="match status" value="1"/>
</dbReference>
<dbReference type="GO" id="GO:0050918">
    <property type="term" value="P:positive chemotaxis"/>
    <property type="evidence" value="ECO:0007669"/>
    <property type="project" value="TreeGrafter"/>
</dbReference>
<dbReference type="RefSeq" id="WP_184565996.1">
    <property type="nucleotide sequence ID" value="NZ_JACIEI010000007.1"/>
</dbReference>
<evidence type="ECO:0000313" key="3">
    <source>
        <dbReference type="EMBL" id="MBB3994724.1"/>
    </source>
</evidence>
<accession>A0A7W6EBI9</accession>
<dbReference type="PANTHER" id="PTHR30034:SF6">
    <property type="entry name" value="YOP PROTEINS TRANSLOCATION PROTEIN Q"/>
    <property type="match status" value="1"/>
</dbReference>
<sequence length="384" mass="41585">MSAEQTVSLVQRKARTERDAHAARAMSLGRALRLTASKQAGSMMDLALGVLGVTRKTVSAADLPEYLDPEGLILLMDGAGTQVAAAVFDSALVAGFIQQQTMGRVTPVSGTADQRAHTATDAALCAPFIETLLSRAALLPEEVADRELLEGYRFGVWAQEQRQAQLALDAPEYEVIEMMLDLAAGARNGKLVLVLAEQQKAEEPEEEGESTPNATLGSKKLVHNVLAVRADLTVALTRLTLPLSQITAFKPDDVLDLNLSSMTQALVVDANGEILSRGTLGQVDGMRALQVEPQKRREHSLAQRRVEDRADLDLPQVTVQQNDQKYAADRAAVSPAEPEVSPLADVDIFGDLPEEDTSTQTAVDEWDRENDAEEGEVQQKQVVW</sequence>
<evidence type="ECO:0000256" key="1">
    <source>
        <dbReference type="SAM" id="MobiDB-lite"/>
    </source>
</evidence>
<name>A0A7W6EBI9_9RHOB</name>
<dbReference type="EMBL" id="JACIEI010000007">
    <property type="protein sequence ID" value="MBB3994724.1"/>
    <property type="molecule type" value="Genomic_DNA"/>
</dbReference>
<dbReference type="GO" id="GO:0071978">
    <property type="term" value="P:bacterial-type flagellum-dependent swarming motility"/>
    <property type="evidence" value="ECO:0007669"/>
    <property type="project" value="TreeGrafter"/>
</dbReference>
<dbReference type="PANTHER" id="PTHR30034">
    <property type="entry name" value="FLAGELLAR MOTOR SWITCH PROTEIN FLIM"/>
    <property type="match status" value="1"/>
</dbReference>
<reference evidence="3 4" key="1">
    <citation type="submission" date="2020-08" db="EMBL/GenBank/DDBJ databases">
        <title>Genomic Encyclopedia of Type Strains, Phase IV (KMG-IV): sequencing the most valuable type-strain genomes for metagenomic binning, comparative biology and taxonomic classification.</title>
        <authorList>
            <person name="Goeker M."/>
        </authorList>
    </citation>
    <scope>NUCLEOTIDE SEQUENCE [LARGE SCALE GENOMIC DNA]</scope>
    <source>
        <strain evidence="3 4">DSM 102234</strain>
    </source>
</reference>
<keyword evidence="3" id="KW-0966">Cell projection</keyword>
<dbReference type="Proteomes" id="UP000530268">
    <property type="component" value="Unassembled WGS sequence"/>
</dbReference>
<protein>
    <submittedName>
        <fullName evidence="3">Flagellar motor switch/type III secretory pathway protein FliN</fullName>
    </submittedName>
</protein>
<feature type="domain" description="Flagellar motor switch protein FliN-like C-terminal" evidence="2">
    <location>
        <begin position="225"/>
        <end position="292"/>
    </location>
</feature>
<dbReference type="InterPro" id="IPR036429">
    <property type="entry name" value="SpoA-like_sf"/>
</dbReference>
<keyword evidence="3" id="KW-0282">Flagellum</keyword>
<organism evidence="3 4">
    <name type="scientific">Sulfitobacter undariae</name>
    <dbReference type="NCBI Taxonomy" id="1563671"/>
    <lineage>
        <taxon>Bacteria</taxon>
        <taxon>Pseudomonadati</taxon>
        <taxon>Pseudomonadota</taxon>
        <taxon>Alphaproteobacteria</taxon>
        <taxon>Rhodobacterales</taxon>
        <taxon>Roseobacteraceae</taxon>
        <taxon>Sulfitobacter</taxon>
    </lineage>
</organism>
<keyword evidence="3" id="KW-0969">Cilium</keyword>
<dbReference type="InterPro" id="IPR001543">
    <property type="entry name" value="FliN-like_C"/>
</dbReference>
<dbReference type="Pfam" id="PF01052">
    <property type="entry name" value="FliMN_C"/>
    <property type="match status" value="1"/>
</dbReference>
<comment type="caution">
    <text evidence="3">The sequence shown here is derived from an EMBL/GenBank/DDBJ whole genome shotgun (WGS) entry which is preliminary data.</text>
</comment>